<feature type="disulfide bond" description="Redox-active" evidence="6">
    <location>
        <begin position="269"/>
        <end position="272"/>
    </location>
</feature>
<dbReference type="InterPro" id="IPR016153">
    <property type="entry name" value="Heat_shock_Hsp33_N"/>
</dbReference>
<name>A0A6I5RT32_9PSED</name>
<dbReference type="Gene3D" id="1.10.287.480">
    <property type="entry name" value="helix hairpin bin"/>
    <property type="match status" value="1"/>
</dbReference>
<dbReference type="NCBIfam" id="NF001033">
    <property type="entry name" value="PRK00114.1"/>
    <property type="match status" value="1"/>
</dbReference>
<keyword evidence="1 6" id="KW-0963">Cytoplasm</keyword>
<evidence type="ECO:0000256" key="5">
    <source>
        <dbReference type="ARBA" id="ARBA00023284"/>
    </source>
</evidence>
<evidence type="ECO:0000256" key="3">
    <source>
        <dbReference type="ARBA" id="ARBA00023157"/>
    </source>
</evidence>
<dbReference type="GO" id="GO:0044183">
    <property type="term" value="F:protein folding chaperone"/>
    <property type="evidence" value="ECO:0007669"/>
    <property type="project" value="TreeGrafter"/>
</dbReference>
<gene>
    <name evidence="6 7" type="primary">hslO</name>
    <name evidence="7" type="ORF">G3O07_16040</name>
</gene>
<dbReference type="Gene3D" id="3.55.30.10">
    <property type="entry name" value="Hsp33 domain"/>
    <property type="match status" value="1"/>
</dbReference>
<dbReference type="PIRSF" id="PIRSF005261">
    <property type="entry name" value="Heat_shock_Hsp33"/>
    <property type="match status" value="1"/>
</dbReference>
<organism evidence="7 8">
    <name type="scientific">Pseudomonas laurentiana</name>
    <dbReference type="NCBI Taxonomy" id="2364649"/>
    <lineage>
        <taxon>Bacteria</taxon>
        <taxon>Pseudomonadati</taxon>
        <taxon>Pseudomonadota</taxon>
        <taxon>Gammaproteobacteria</taxon>
        <taxon>Pseudomonadales</taxon>
        <taxon>Pseudomonadaceae</taxon>
        <taxon>Pseudomonas</taxon>
    </lineage>
</organism>
<comment type="PTM">
    <text evidence="6">Under oxidizing conditions two disulfide bonds are formed involving the reactive cysteines. Under reducing conditions zinc is bound to the reactive cysteines and the protein is inactive.</text>
</comment>
<keyword evidence="2 6" id="KW-0862">Zinc</keyword>
<accession>A0A6I5RT32</accession>
<dbReference type="PANTHER" id="PTHR30111">
    <property type="entry name" value="33 KDA CHAPERONIN"/>
    <property type="match status" value="1"/>
</dbReference>
<keyword evidence="8" id="KW-1185">Reference proteome</keyword>
<comment type="caution">
    <text evidence="7">The sequence shown here is derived from an EMBL/GenBank/DDBJ whole genome shotgun (WGS) entry which is preliminary data.</text>
</comment>
<sequence length="300" mass="33482">MHDLPDTDYTQRFIFDESDVRGEMVALERSYAEVLAKHTYPEPVALLLGELMAAAALLVGTLKFDGLLILQARSEGPVPLLMIECSSERDIRGLAHYHADQISDTATLNELMPNGVLALTVDPANGQRYQGLVDLDGEDLSQCFTNYFVMSQQVGTRFWLKADGKRARGMLLQQLPADRQKDEDDRAASWQHVTALASTLTAEELLSLSNETLLHRLYHEEAVRLFDIQPLRFRCSCSRERSGNALVSLGQEDAQQLVVEHGGHIEIDCQFCNERYLFDASDVAQLFVGAGVESPSDTRH</sequence>
<dbReference type="PANTHER" id="PTHR30111:SF1">
    <property type="entry name" value="33 KDA CHAPERONIN"/>
    <property type="match status" value="1"/>
</dbReference>
<dbReference type="GO" id="GO:0051082">
    <property type="term" value="F:unfolded protein binding"/>
    <property type="evidence" value="ECO:0007669"/>
    <property type="project" value="UniProtKB-UniRule"/>
</dbReference>
<dbReference type="InterPro" id="IPR000397">
    <property type="entry name" value="Heat_shock_Hsp33"/>
</dbReference>
<dbReference type="AlphaFoldDB" id="A0A6I5RT32"/>
<evidence type="ECO:0000256" key="1">
    <source>
        <dbReference type="ARBA" id="ARBA00022490"/>
    </source>
</evidence>
<dbReference type="Pfam" id="PF01430">
    <property type="entry name" value="HSP33"/>
    <property type="match status" value="1"/>
</dbReference>
<evidence type="ECO:0000313" key="7">
    <source>
        <dbReference type="EMBL" id="NES10905.1"/>
    </source>
</evidence>
<dbReference type="SUPFAM" id="SSF64397">
    <property type="entry name" value="Hsp33 domain"/>
    <property type="match status" value="1"/>
</dbReference>
<keyword evidence="4 6" id="KW-0143">Chaperone</keyword>
<dbReference type="InterPro" id="IPR023212">
    <property type="entry name" value="Hsp33_helix_hairpin_bin_dom_sf"/>
</dbReference>
<evidence type="ECO:0000313" key="8">
    <source>
        <dbReference type="Proteomes" id="UP000471751"/>
    </source>
</evidence>
<dbReference type="GO" id="GO:0005737">
    <property type="term" value="C:cytoplasm"/>
    <property type="evidence" value="ECO:0007669"/>
    <property type="project" value="UniProtKB-SubCell"/>
</dbReference>
<evidence type="ECO:0000256" key="6">
    <source>
        <dbReference type="HAMAP-Rule" id="MF_00117"/>
    </source>
</evidence>
<evidence type="ECO:0000256" key="2">
    <source>
        <dbReference type="ARBA" id="ARBA00022833"/>
    </source>
</evidence>
<comment type="subcellular location">
    <subcellularLocation>
        <location evidence="6">Cytoplasm</location>
    </subcellularLocation>
</comment>
<evidence type="ECO:0000256" key="4">
    <source>
        <dbReference type="ARBA" id="ARBA00023186"/>
    </source>
</evidence>
<dbReference type="RefSeq" id="WP_163937761.1">
    <property type="nucleotide sequence ID" value="NZ_BMQU01000001.1"/>
</dbReference>
<keyword evidence="3 6" id="KW-1015">Disulfide bond</keyword>
<dbReference type="InterPro" id="IPR016154">
    <property type="entry name" value="Heat_shock_Hsp33_C"/>
</dbReference>
<dbReference type="EMBL" id="JAAHBT010000176">
    <property type="protein sequence ID" value="NES10905.1"/>
    <property type="molecule type" value="Genomic_DNA"/>
</dbReference>
<comment type="similarity">
    <text evidence="6">Belongs to the HSP33 family.</text>
</comment>
<reference evidence="7 8" key="1">
    <citation type="submission" date="2020-02" db="EMBL/GenBank/DDBJ databases">
        <title>Broccoli isolated Pseudomonas sp.</title>
        <authorList>
            <person name="Fujikawa T."/>
            <person name="Sawada H."/>
        </authorList>
    </citation>
    <scope>NUCLEOTIDE SEQUENCE [LARGE SCALE GENOMIC DNA]</scope>
    <source>
        <strain evidence="7 8">JCM 32154</strain>
    </source>
</reference>
<dbReference type="Proteomes" id="UP000471751">
    <property type="component" value="Unassembled WGS sequence"/>
</dbReference>
<dbReference type="GO" id="GO:0042026">
    <property type="term" value="P:protein refolding"/>
    <property type="evidence" value="ECO:0007669"/>
    <property type="project" value="TreeGrafter"/>
</dbReference>
<dbReference type="Gene3D" id="3.90.1280.10">
    <property type="entry name" value="HSP33 redox switch-like"/>
    <property type="match status" value="1"/>
</dbReference>
<feature type="disulfide bond" description="Redox-active" evidence="6">
    <location>
        <begin position="235"/>
        <end position="237"/>
    </location>
</feature>
<keyword evidence="5 6" id="KW-0676">Redox-active center</keyword>
<proteinExistence type="inferred from homology"/>
<protein>
    <recommendedName>
        <fullName evidence="6">33 kDa chaperonin</fullName>
    </recommendedName>
    <alternativeName>
        <fullName evidence="6">Heat shock protein 33 homolog</fullName>
        <shortName evidence="6">HSP33</shortName>
    </alternativeName>
</protein>
<dbReference type="CDD" id="cd00498">
    <property type="entry name" value="Hsp33"/>
    <property type="match status" value="1"/>
</dbReference>
<dbReference type="HAMAP" id="MF_00117">
    <property type="entry name" value="HslO"/>
    <property type="match status" value="1"/>
</dbReference>
<comment type="function">
    <text evidence="6">Redox regulated molecular chaperone. Protects both thermally unfolding and oxidatively damaged proteins from irreversible aggregation. Plays an important role in the bacterial defense system toward oxidative stress.</text>
</comment>
<dbReference type="SUPFAM" id="SSF118352">
    <property type="entry name" value="HSP33 redox switch-like"/>
    <property type="match status" value="1"/>
</dbReference>